<evidence type="ECO:0000256" key="1">
    <source>
        <dbReference type="SAM" id="Phobius"/>
    </source>
</evidence>
<dbReference type="RefSeq" id="WP_187015461.1">
    <property type="nucleotide sequence ID" value="NZ_JACOQI010000014.1"/>
</dbReference>
<accession>A0A923S805</accession>
<dbReference type="SUPFAM" id="SSF54523">
    <property type="entry name" value="Pili subunits"/>
    <property type="match status" value="1"/>
</dbReference>
<feature type="transmembrane region" description="Helical" evidence="1">
    <location>
        <begin position="12"/>
        <end position="31"/>
    </location>
</feature>
<protein>
    <submittedName>
        <fullName evidence="2">Prepilin-type N-terminal cleavage/methylation domain-containing protein</fullName>
    </submittedName>
</protein>
<dbReference type="AlphaFoldDB" id="A0A923S805"/>
<comment type="caution">
    <text evidence="2">The sequence shown here is derived from an EMBL/GenBank/DDBJ whole genome shotgun (WGS) entry which is preliminary data.</text>
</comment>
<organism evidence="2 3">
    <name type="scientific">Dysosmobacter segnis</name>
    <dbReference type="NCBI Taxonomy" id="2763042"/>
    <lineage>
        <taxon>Bacteria</taxon>
        <taxon>Bacillati</taxon>
        <taxon>Bacillota</taxon>
        <taxon>Clostridia</taxon>
        <taxon>Eubacteriales</taxon>
        <taxon>Oscillospiraceae</taxon>
        <taxon>Dysosmobacter</taxon>
    </lineage>
</organism>
<reference evidence="2" key="1">
    <citation type="submission" date="2020-08" db="EMBL/GenBank/DDBJ databases">
        <title>Genome public.</title>
        <authorList>
            <person name="Liu C."/>
            <person name="Sun Q."/>
        </authorList>
    </citation>
    <scope>NUCLEOTIDE SEQUENCE</scope>
    <source>
        <strain evidence="2">BX15</strain>
    </source>
</reference>
<dbReference type="Gene3D" id="3.30.700.10">
    <property type="entry name" value="Glycoprotein, Type 4 Pilin"/>
    <property type="match status" value="1"/>
</dbReference>
<proteinExistence type="predicted"/>
<dbReference type="InterPro" id="IPR045584">
    <property type="entry name" value="Pilin-like"/>
</dbReference>
<keyword evidence="1" id="KW-0472">Membrane</keyword>
<dbReference type="Proteomes" id="UP000620327">
    <property type="component" value="Unassembled WGS sequence"/>
</dbReference>
<keyword evidence="1" id="KW-0812">Transmembrane</keyword>
<sequence>MLKKFTNKKGFTLMEMLIVVAIIAILVAIAIPTFSGTLKKANAATDLANIRSGYASAQITAMTENHSADTTYYLQKDGTVKSDATGRDDYVCKADSTDAGMIDKIGGRLTAEWAKGDKITYKIVKGTNTVESIDSPEK</sequence>
<dbReference type="EMBL" id="JACOQI010000014">
    <property type="protein sequence ID" value="MBC5771245.1"/>
    <property type="molecule type" value="Genomic_DNA"/>
</dbReference>
<name>A0A923S805_9FIRM</name>
<gene>
    <name evidence="2" type="ORF">H8Z83_13110</name>
</gene>
<dbReference type="InterPro" id="IPR012902">
    <property type="entry name" value="N_methyl_site"/>
</dbReference>
<keyword evidence="1" id="KW-1133">Transmembrane helix</keyword>
<evidence type="ECO:0000313" key="3">
    <source>
        <dbReference type="Proteomes" id="UP000620327"/>
    </source>
</evidence>
<keyword evidence="3" id="KW-1185">Reference proteome</keyword>
<evidence type="ECO:0000313" key="2">
    <source>
        <dbReference type="EMBL" id="MBC5771245.1"/>
    </source>
</evidence>
<dbReference type="NCBIfam" id="TIGR02532">
    <property type="entry name" value="IV_pilin_GFxxxE"/>
    <property type="match status" value="1"/>
</dbReference>
<dbReference type="Pfam" id="PF07963">
    <property type="entry name" value="N_methyl"/>
    <property type="match status" value="1"/>
</dbReference>
<dbReference type="PANTHER" id="PTHR30093">
    <property type="entry name" value="GENERAL SECRETION PATHWAY PROTEIN G"/>
    <property type="match status" value="1"/>
</dbReference>